<feature type="domain" description="CYTH" evidence="2">
    <location>
        <begin position="2"/>
        <end position="149"/>
    </location>
</feature>
<keyword evidence="4" id="KW-1185">Reference proteome</keyword>
<dbReference type="PIRSF" id="PIRSF016487">
    <property type="entry name" value="CYTH_UCP016487"/>
    <property type="match status" value="1"/>
</dbReference>
<organism evidence="3 4">
    <name type="scientific">Mucilaginibacter terrenus</name>
    <dbReference type="NCBI Taxonomy" id="2482727"/>
    <lineage>
        <taxon>Bacteria</taxon>
        <taxon>Pseudomonadati</taxon>
        <taxon>Bacteroidota</taxon>
        <taxon>Sphingobacteriia</taxon>
        <taxon>Sphingobacteriales</taxon>
        <taxon>Sphingobacteriaceae</taxon>
        <taxon>Mucilaginibacter</taxon>
    </lineage>
</organism>
<dbReference type="PANTHER" id="PTHR40114">
    <property type="entry name" value="SLR0698 PROTEIN"/>
    <property type="match status" value="1"/>
</dbReference>
<dbReference type="InterPro" id="IPR012042">
    <property type="entry name" value="NeuTTM/CthTTM-like"/>
</dbReference>
<dbReference type="PANTHER" id="PTHR40114:SF1">
    <property type="entry name" value="SLR0698 PROTEIN"/>
    <property type="match status" value="1"/>
</dbReference>
<evidence type="ECO:0000313" key="3">
    <source>
        <dbReference type="EMBL" id="RFZ85440.1"/>
    </source>
</evidence>
<reference evidence="3 4" key="1">
    <citation type="submission" date="2018-08" db="EMBL/GenBank/DDBJ databases">
        <title>Mucilaginibacter terrae sp. nov., isolated from manganese diggings.</title>
        <authorList>
            <person name="Huang Y."/>
            <person name="Zhou Z."/>
        </authorList>
    </citation>
    <scope>NUCLEOTIDE SEQUENCE [LARGE SCALE GENOMIC DNA]</scope>
    <source>
        <strain evidence="3 4">ZH6</strain>
    </source>
</reference>
<dbReference type="InterPro" id="IPR023577">
    <property type="entry name" value="CYTH_domain"/>
</dbReference>
<accession>A0A3E2NX51</accession>
<protein>
    <submittedName>
        <fullName evidence="3">CYTH domain-containing protein</fullName>
    </submittedName>
</protein>
<dbReference type="EMBL" id="QWDE01000001">
    <property type="protein sequence ID" value="RFZ85440.1"/>
    <property type="molecule type" value="Genomic_DNA"/>
</dbReference>
<name>A0A3E2NX51_9SPHI</name>
<comment type="caution">
    <text evidence="3">The sequence shown here is derived from an EMBL/GenBank/DDBJ whole genome shotgun (WGS) entry which is preliminary data.</text>
</comment>
<dbReference type="SUPFAM" id="SSF55154">
    <property type="entry name" value="CYTH-like phosphatases"/>
    <property type="match status" value="1"/>
</dbReference>
<evidence type="ECO:0000259" key="2">
    <source>
        <dbReference type="PROSITE" id="PS51707"/>
    </source>
</evidence>
<proteinExistence type="predicted"/>
<dbReference type="Pfam" id="PF01928">
    <property type="entry name" value="CYTH"/>
    <property type="match status" value="1"/>
</dbReference>
<dbReference type="OrthoDB" id="9805588at2"/>
<dbReference type="InterPro" id="IPR033469">
    <property type="entry name" value="CYTH-like_dom_sf"/>
</dbReference>
<sequence length="160" mass="18223">MGIEIERKFLVDHAKWQAISKPEGRLFKQGYILSDDHRVVRIRVTDTVAYLTLKGSTTGITRSEYEYEIPIADGNEILNDLTVSKIEKTRYEIEVGGNTWEVDVFTGDNAGLIVAEIELNSEDQQFEKPDWVLQEVSTDNRYHNSNLAVTPYKNWGGVSI</sequence>
<dbReference type="Gene3D" id="2.40.320.10">
    <property type="entry name" value="Hypothetical Protein Pfu-838710-001"/>
    <property type="match status" value="1"/>
</dbReference>
<evidence type="ECO:0000256" key="1">
    <source>
        <dbReference type="PIRSR" id="PIRSR016487-1"/>
    </source>
</evidence>
<dbReference type="SMART" id="SM01118">
    <property type="entry name" value="CYTH"/>
    <property type="match status" value="1"/>
</dbReference>
<evidence type="ECO:0000313" key="4">
    <source>
        <dbReference type="Proteomes" id="UP000260823"/>
    </source>
</evidence>
<feature type="active site" description="Proton acceptor" evidence="1">
    <location>
        <position position="31"/>
    </location>
</feature>
<dbReference type="AlphaFoldDB" id="A0A3E2NX51"/>
<dbReference type="Proteomes" id="UP000260823">
    <property type="component" value="Unassembled WGS sequence"/>
</dbReference>
<dbReference type="PROSITE" id="PS51707">
    <property type="entry name" value="CYTH"/>
    <property type="match status" value="1"/>
</dbReference>
<gene>
    <name evidence="3" type="ORF">DYU05_07540</name>
</gene>
<dbReference type="RefSeq" id="WP_117382339.1">
    <property type="nucleotide sequence ID" value="NZ_QWDE01000001.1"/>
</dbReference>
<dbReference type="CDD" id="cd07891">
    <property type="entry name" value="CYTH-like_CthTTM-like_1"/>
    <property type="match status" value="1"/>
</dbReference>